<accession>A0A369W5J7</accession>
<dbReference type="PRINTS" id="PR00084">
    <property type="entry name" value="MTLDHDRGNASE"/>
</dbReference>
<reference evidence="6" key="1">
    <citation type="submission" date="2018-07" db="EMBL/GenBank/DDBJ databases">
        <authorList>
            <person name="Liu B.-T."/>
            <person name="Du Z."/>
        </authorList>
    </citation>
    <scope>NUCLEOTIDE SEQUENCE [LARGE SCALE GENOMIC DNA]</scope>
    <source>
        <strain evidence="6">XYN52</strain>
    </source>
</reference>
<dbReference type="SUPFAM" id="SSF48179">
    <property type="entry name" value="6-phosphogluconate dehydrogenase C-terminal domain-like"/>
    <property type="match status" value="1"/>
</dbReference>
<evidence type="ECO:0000313" key="5">
    <source>
        <dbReference type="EMBL" id="RDE09944.1"/>
    </source>
</evidence>
<dbReference type="GO" id="GO:0019594">
    <property type="term" value="P:mannitol metabolic process"/>
    <property type="evidence" value="ECO:0007669"/>
    <property type="project" value="InterPro"/>
</dbReference>
<sequence length="496" mass="53992">MSIKLAAESLSSLPDSVAVPRYTSSDLAAGIVHFGIGNFHRAHQAVYLDELFNLGLDRDWGIVGAGVRANDVGMKQILAAQDYLTTVVEQDASETRARVTAPMVGFLEPGDSAAIIAALADPAIRIVSLTITEGGYYLDAEGAFNPAHPDIVADAAGFDAPGFDAPKTVFGLILAGLKARRENAVLPFTVMCCDNIPHNGRVTLNAVAGLADLVDPELATWVRETVAFPNGMVDRITPATSDRERAMVAEHYGIADGWPVFCETFRQWVLEDRFPMGRPALDRVGVTFVADVSPWELMKIRILNGGHAAIAYPAALMDIHFVHEAMEHPLIAAYLEKLTREEIIPVVPPVPGTDLEDYRQLIATRFANPRIGDTIERLCLDGSNRQPKFILPSVEDRLAQGAPVTGLALVSALWCRYCYGTTDSGAPIAPNDPAWERLQTAAIRARDAPEAYLEMTDIFGAAARHPAYRAAFIHGLRTVWEIGARRTLERYIQDAL</sequence>
<dbReference type="InterPro" id="IPR013131">
    <property type="entry name" value="Mannitol_DH_N"/>
</dbReference>
<dbReference type="InterPro" id="IPR008927">
    <property type="entry name" value="6-PGluconate_DH-like_C_sf"/>
</dbReference>
<dbReference type="Pfam" id="PF08125">
    <property type="entry name" value="Mannitol_dh_C"/>
    <property type="match status" value="1"/>
</dbReference>
<dbReference type="EMBL" id="QQNH01000003">
    <property type="protein sequence ID" value="RDE09944.1"/>
    <property type="molecule type" value="Genomic_DNA"/>
</dbReference>
<keyword evidence="2" id="KW-0520">NAD</keyword>
<evidence type="ECO:0000256" key="1">
    <source>
        <dbReference type="ARBA" id="ARBA00023002"/>
    </source>
</evidence>
<dbReference type="InterPro" id="IPR013328">
    <property type="entry name" value="6PGD_dom2"/>
</dbReference>
<evidence type="ECO:0000313" key="6">
    <source>
        <dbReference type="Proteomes" id="UP000253759"/>
    </source>
</evidence>
<keyword evidence="6" id="KW-1185">Reference proteome</keyword>
<proteinExistence type="predicted"/>
<organism evidence="5 6">
    <name type="scientific">Pelagibacterium lacus</name>
    <dbReference type="NCBI Taxonomy" id="2282655"/>
    <lineage>
        <taxon>Bacteria</taxon>
        <taxon>Pseudomonadati</taxon>
        <taxon>Pseudomonadota</taxon>
        <taxon>Alphaproteobacteria</taxon>
        <taxon>Hyphomicrobiales</taxon>
        <taxon>Devosiaceae</taxon>
        <taxon>Pelagibacterium</taxon>
    </lineage>
</organism>
<evidence type="ECO:0000259" key="3">
    <source>
        <dbReference type="Pfam" id="PF01232"/>
    </source>
</evidence>
<dbReference type="InterPro" id="IPR000669">
    <property type="entry name" value="Mannitol_DH"/>
</dbReference>
<comment type="caution">
    <text evidence="5">The sequence shown here is derived from an EMBL/GenBank/DDBJ whole genome shotgun (WGS) entry which is preliminary data.</text>
</comment>
<evidence type="ECO:0000259" key="4">
    <source>
        <dbReference type="Pfam" id="PF08125"/>
    </source>
</evidence>
<dbReference type="InterPro" id="IPR036291">
    <property type="entry name" value="NAD(P)-bd_dom_sf"/>
</dbReference>
<feature type="domain" description="Mannitol dehydrogenase N-terminal" evidence="3">
    <location>
        <begin position="30"/>
        <end position="282"/>
    </location>
</feature>
<dbReference type="Proteomes" id="UP000253759">
    <property type="component" value="Unassembled WGS sequence"/>
</dbReference>
<dbReference type="RefSeq" id="WP_114644711.1">
    <property type="nucleotide sequence ID" value="NZ_QQNH01000003.1"/>
</dbReference>
<protein>
    <submittedName>
        <fullName evidence="5">Mannitol dehydrogenase family protein</fullName>
    </submittedName>
</protein>
<dbReference type="Pfam" id="PF01232">
    <property type="entry name" value="Mannitol_dh"/>
    <property type="match status" value="1"/>
</dbReference>
<gene>
    <name evidence="5" type="ORF">DVH29_03160</name>
</gene>
<dbReference type="InterPro" id="IPR050988">
    <property type="entry name" value="Mannitol_DH/Oxidoreductase"/>
</dbReference>
<dbReference type="PROSITE" id="PS00974">
    <property type="entry name" value="MANNITOL_DHGENASE"/>
    <property type="match status" value="1"/>
</dbReference>
<feature type="domain" description="Mannitol dehydrogenase C-terminal" evidence="4">
    <location>
        <begin position="291"/>
        <end position="478"/>
    </location>
</feature>
<dbReference type="GO" id="GO:0016616">
    <property type="term" value="F:oxidoreductase activity, acting on the CH-OH group of donors, NAD or NADP as acceptor"/>
    <property type="evidence" value="ECO:0007669"/>
    <property type="project" value="TreeGrafter"/>
</dbReference>
<dbReference type="OrthoDB" id="271711at2"/>
<dbReference type="PANTHER" id="PTHR43362:SF1">
    <property type="entry name" value="MANNITOL DEHYDROGENASE 2-RELATED"/>
    <property type="match status" value="1"/>
</dbReference>
<name>A0A369W5J7_9HYPH</name>
<dbReference type="InterPro" id="IPR013118">
    <property type="entry name" value="Mannitol_DH_C"/>
</dbReference>
<dbReference type="InterPro" id="IPR023027">
    <property type="entry name" value="Mannitol_DH_CS"/>
</dbReference>
<dbReference type="Gene3D" id="3.40.50.720">
    <property type="entry name" value="NAD(P)-binding Rossmann-like Domain"/>
    <property type="match status" value="1"/>
</dbReference>
<dbReference type="Gene3D" id="1.10.1040.10">
    <property type="entry name" value="N-(1-d-carboxylethyl)-l-norvaline Dehydrogenase, domain 2"/>
    <property type="match status" value="1"/>
</dbReference>
<dbReference type="AlphaFoldDB" id="A0A369W5J7"/>
<dbReference type="SUPFAM" id="SSF51735">
    <property type="entry name" value="NAD(P)-binding Rossmann-fold domains"/>
    <property type="match status" value="1"/>
</dbReference>
<keyword evidence="1" id="KW-0560">Oxidoreductase</keyword>
<evidence type="ECO:0000256" key="2">
    <source>
        <dbReference type="ARBA" id="ARBA00023027"/>
    </source>
</evidence>
<dbReference type="PANTHER" id="PTHR43362">
    <property type="entry name" value="MANNITOL DEHYDROGENASE DSF1-RELATED"/>
    <property type="match status" value="1"/>
</dbReference>